<dbReference type="AlphaFoldDB" id="A0A8J6KLD4"/>
<name>A0A8J6KLD4_MICOH</name>
<evidence type="ECO:0000256" key="1">
    <source>
        <dbReference type="SAM" id="MobiDB-lite"/>
    </source>
</evidence>
<proteinExistence type="predicted"/>
<feature type="region of interest" description="Disordered" evidence="1">
    <location>
        <begin position="1"/>
        <end position="48"/>
    </location>
</feature>
<accession>A0A8J6KLD4</accession>
<evidence type="ECO:0000313" key="2">
    <source>
        <dbReference type="EMBL" id="KAH0502570.1"/>
    </source>
</evidence>
<sequence length="89" mass="9416">MPGEDTETVPGTEQELPQPQAETGSGTESDSCESVAELEEQDSTQQVQLAAAAEIDEEPNKIAVVNGTHAGEIPDVEHFVVSSLGYGFR</sequence>
<evidence type="ECO:0000313" key="3">
    <source>
        <dbReference type="Proteomes" id="UP000710432"/>
    </source>
</evidence>
<protein>
    <submittedName>
        <fullName evidence="2">Nascent polypeptide-associated complex subunit alpha-2</fullName>
    </submittedName>
</protein>
<dbReference type="EMBL" id="JAATJU010025882">
    <property type="protein sequence ID" value="KAH0502570.1"/>
    <property type="molecule type" value="Genomic_DNA"/>
</dbReference>
<dbReference type="Proteomes" id="UP000710432">
    <property type="component" value="Unassembled WGS sequence"/>
</dbReference>
<feature type="compositionally biased region" description="Polar residues" evidence="1">
    <location>
        <begin position="9"/>
        <end position="29"/>
    </location>
</feature>
<organism evidence="2 3">
    <name type="scientific">Microtus ochrogaster</name>
    <name type="common">Prairie vole</name>
    <dbReference type="NCBI Taxonomy" id="79684"/>
    <lineage>
        <taxon>Eukaryota</taxon>
        <taxon>Metazoa</taxon>
        <taxon>Chordata</taxon>
        <taxon>Craniata</taxon>
        <taxon>Vertebrata</taxon>
        <taxon>Euteleostomi</taxon>
        <taxon>Mammalia</taxon>
        <taxon>Eutheria</taxon>
        <taxon>Euarchontoglires</taxon>
        <taxon>Glires</taxon>
        <taxon>Rodentia</taxon>
        <taxon>Myomorpha</taxon>
        <taxon>Muroidea</taxon>
        <taxon>Cricetidae</taxon>
        <taxon>Arvicolinae</taxon>
        <taxon>Microtus</taxon>
    </lineage>
</organism>
<reference evidence="2" key="1">
    <citation type="submission" date="2020-03" db="EMBL/GenBank/DDBJ databases">
        <title>Studies in the Genomics of Life Span.</title>
        <authorList>
            <person name="Glass D."/>
        </authorList>
    </citation>
    <scope>NUCLEOTIDE SEQUENCE</scope>
    <source>
        <strain evidence="2">LTLLF</strain>
        <tissue evidence="2">Muscle</tissue>
    </source>
</reference>
<comment type="caution">
    <text evidence="2">The sequence shown here is derived from an EMBL/GenBank/DDBJ whole genome shotgun (WGS) entry which is preliminary data.</text>
</comment>
<gene>
    <name evidence="2" type="ORF">LTLLF_192090</name>
</gene>